<evidence type="ECO:0000256" key="5">
    <source>
        <dbReference type="PIRSR" id="PIRSR601211-2"/>
    </source>
</evidence>
<feature type="domain" description="Phospholipase A2-like central" evidence="9">
    <location>
        <begin position="114"/>
        <end position="229"/>
    </location>
</feature>
<dbReference type="InterPro" id="IPR033112">
    <property type="entry name" value="PLA2_Asp_AS"/>
</dbReference>
<organism evidence="10 11">
    <name type="scientific">Oncorhynchus tshawytscha</name>
    <name type="common">Chinook salmon</name>
    <name type="synonym">Salmo tshawytscha</name>
    <dbReference type="NCBI Taxonomy" id="74940"/>
    <lineage>
        <taxon>Eukaryota</taxon>
        <taxon>Metazoa</taxon>
        <taxon>Chordata</taxon>
        <taxon>Craniata</taxon>
        <taxon>Vertebrata</taxon>
        <taxon>Euteleostomi</taxon>
        <taxon>Actinopterygii</taxon>
        <taxon>Neopterygii</taxon>
        <taxon>Teleostei</taxon>
        <taxon>Protacanthopterygii</taxon>
        <taxon>Salmoniformes</taxon>
        <taxon>Salmonidae</taxon>
        <taxon>Salmoninae</taxon>
        <taxon>Oncorhynchus</taxon>
    </lineage>
</organism>
<dbReference type="Proteomes" id="UP000694402">
    <property type="component" value="Unassembled WGS sequence"/>
</dbReference>
<dbReference type="InterPro" id="IPR001211">
    <property type="entry name" value="PLA2"/>
</dbReference>
<dbReference type="GO" id="GO:0005543">
    <property type="term" value="F:phospholipid binding"/>
    <property type="evidence" value="ECO:0007669"/>
    <property type="project" value="TreeGrafter"/>
</dbReference>
<feature type="binding site" evidence="5">
    <location>
        <position position="160"/>
    </location>
    <ligand>
        <name>Ca(2+)</name>
        <dbReference type="ChEBI" id="CHEBI:29108"/>
    </ligand>
</feature>
<evidence type="ECO:0000256" key="6">
    <source>
        <dbReference type="PIRSR" id="PIRSR601211-3"/>
    </source>
</evidence>
<evidence type="ECO:0000256" key="8">
    <source>
        <dbReference type="RuleBase" id="RU361236"/>
    </source>
</evidence>
<dbReference type="PANTHER" id="PTHR11716:SF4">
    <property type="entry name" value="GROUP 10 SECRETORY PHOSPHOLIPASE A2"/>
    <property type="match status" value="1"/>
</dbReference>
<dbReference type="InterPro" id="IPR033113">
    <property type="entry name" value="PLA2_histidine"/>
</dbReference>
<dbReference type="Ensembl" id="ENSOTST00005179331.1">
    <property type="protein sequence ID" value="ENSOTSP00005122574.1"/>
    <property type="gene ID" value="ENSOTSG00005023350.2"/>
</dbReference>
<dbReference type="Pfam" id="PF00068">
    <property type="entry name" value="Phospholip_A2_1"/>
    <property type="match status" value="1"/>
</dbReference>
<keyword evidence="8" id="KW-0443">Lipid metabolism</keyword>
<dbReference type="PRINTS" id="PR00389">
    <property type="entry name" value="PHPHLIPASEA2"/>
</dbReference>
<evidence type="ECO:0000256" key="1">
    <source>
        <dbReference type="ARBA" id="ARBA00004613"/>
    </source>
</evidence>
<feature type="binding site" evidence="5">
    <location>
        <position position="143"/>
    </location>
    <ligand>
        <name>Ca(2+)</name>
        <dbReference type="ChEBI" id="CHEBI:29108"/>
    </ligand>
</feature>
<dbReference type="GO" id="GO:0050482">
    <property type="term" value="P:arachidonate secretion"/>
    <property type="evidence" value="ECO:0007669"/>
    <property type="project" value="InterPro"/>
</dbReference>
<dbReference type="GO" id="GO:0005509">
    <property type="term" value="F:calcium ion binding"/>
    <property type="evidence" value="ECO:0007669"/>
    <property type="project" value="InterPro"/>
</dbReference>
<feature type="disulfide bond" evidence="6">
    <location>
        <begin position="162"/>
        <end position="203"/>
    </location>
</feature>
<accession>A0AAZ3Q3J7</accession>
<comment type="cofactor">
    <cofactor evidence="5">
        <name>Ca(2+)</name>
        <dbReference type="ChEBI" id="CHEBI:29108"/>
    </cofactor>
    <text evidence="5">Binds 1 Ca(2+) ion per subunit.</text>
</comment>
<evidence type="ECO:0000256" key="4">
    <source>
        <dbReference type="PIRSR" id="PIRSR601211-1"/>
    </source>
</evidence>
<dbReference type="AlphaFoldDB" id="A0AAZ3Q3J7"/>
<feature type="binding site" evidence="5">
    <location>
        <position position="141"/>
    </location>
    <ligand>
        <name>Ca(2+)</name>
        <dbReference type="ChEBI" id="CHEBI:29108"/>
    </ligand>
</feature>
<evidence type="ECO:0000256" key="7">
    <source>
        <dbReference type="RuleBase" id="RU003654"/>
    </source>
</evidence>
<keyword evidence="5 8" id="KW-0106">Calcium</keyword>
<dbReference type="GO" id="GO:0005576">
    <property type="term" value="C:extracellular region"/>
    <property type="evidence" value="ECO:0007669"/>
    <property type="project" value="UniProtKB-SubCell"/>
</dbReference>
<reference evidence="11" key="1">
    <citation type="journal article" date="2018" name="PLoS ONE">
        <title>Chinook salmon (Oncorhynchus tshawytscha) genome and transcriptome.</title>
        <authorList>
            <person name="Christensen K.A."/>
            <person name="Leong J.S."/>
            <person name="Sakhrani D."/>
            <person name="Biagi C.A."/>
            <person name="Minkley D.R."/>
            <person name="Withler R.E."/>
            <person name="Rondeau E.B."/>
            <person name="Koop B.F."/>
            <person name="Devlin R.H."/>
        </authorList>
    </citation>
    <scope>NUCLEOTIDE SEQUENCE [LARGE SCALE GENOMIC DNA]</scope>
</reference>
<dbReference type="GO" id="GO:0006644">
    <property type="term" value="P:phospholipid metabolic process"/>
    <property type="evidence" value="ECO:0007669"/>
    <property type="project" value="InterPro"/>
</dbReference>
<dbReference type="GO" id="GO:0047498">
    <property type="term" value="F:calcium-dependent phospholipase A2 activity"/>
    <property type="evidence" value="ECO:0007669"/>
    <property type="project" value="TreeGrafter"/>
</dbReference>
<keyword evidence="11" id="KW-1185">Reference proteome</keyword>
<feature type="active site" evidence="4">
    <location>
        <position position="204"/>
    </location>
</feature>
<dbReference type="PROSITE" id="PS00118">
    <property type="entry name" value="PA2_HIS"/>
    <property type="match status" value="1"/>
</dbReference>
<proteinExistence type="inferred from homology"/>
<dbReference type="SMART" id="SM00085">
    <property type="entry name" value="PA2c"/>
    <property type="match status" value="1"/>
</dbReference>
<feature type="disulfide bond" evidence="6">
    <location>
        <begin position="189"/>
        <end position="201"/>
    </location>
</feature>
<feature type="disulfide bond" evidence="6">
    <location>
        <begin position="171"/>
        <end position="196"/>
    </location>
</feature>
<reference evidence="10" key="3">
    <citation type="submission" date="2025-09" db="UniProtKB">
        <authorList>
            <consortium name="Ensembl"/>
        </authorList>
    </citation>
    <scope>IDENTIFICATION</scope>
</reference>
<comment type="similarity">
    <text evidence="7">Belongs to the phospholipase A2 family.</text>
</comment>
<comment type="subcellular location">
    <subcellularLocation>
        <location evidence="1 8">Secreted</location>
    </subcellularLocation>
</comment>
<dbReference type="GO" id="GO:0016042">
    <property type="term" value="P:lipid catabolic process"/>
    <property type="evidence" value="ECO:0007669"/>
    <property type="project" value="InterPro"/>
</dbReference>
<dbReference type="InterPro" id="IPR036444">
    <property type="entry name" value="PLipase_A2_dom_sf"/>
</dbReference>
<dbReference type="EC" id="3.1.1.4" evidence="8"/>
<comment type="catalytic activity">
    <reaction evidence="8">
        <text>a 1,2-diacyl-sn-glycero-3-phosphocholine + H2O = a 1-acyl-sn-glycero-3-phosphocholine + a fatty acid + H(+)</text>
        <dbReference type="Rhea" id="RHEA:15801"/>
        <dbReference type="ChEBI" id="CHEBI:15377"/>
        <dbReference type="ChEBI" id="CHEBI:15378"/>
        <dbReference type="ChEBI" id="CHEBI:28868"/>
        <dbReference type="ChEBI" id="CHEBI:57643"/>
        <dbReference type="ChEBI" id="CHEBI:58168"/>
        <dbReference type="EC" id="3.1.1.4"/>
    </reaction>
</comment>
<dbReference type="PROSITE" id="PS00119">
    <property type="entry name" value="PA2_ASP"/>
    <property type="match status" value="1"/>
</dbReference>
<dbReference type="InterPro" id="IPR016090">
    <property type="entry name" value="PLA2-like_dom"/>
</dbReference>
<dbReference type="CDD" id="cd00125">
    <property type="entry name" value="PLA2c"/>
    <property type="match status" value="1"/>
</dbReference>
<sequence>VLCKYTHTHNGYSEYCILCVCLSLCKYSVSTHTLTTVIVNTVACVCVCLSVSTHTLTTVIVNTPTCLFNNTFYNPNLEHVIDGITRSYEGTELSTTPTVTSPLPERWRRRDKRGLWELAGVVKCSTGRSAVAYVMYGCYCGLGGQGWPRDKADWCCHKHDCCYGKAENLGCQTKTDKYQWTCENKMSNCESLKNRCDKILCRCDREAARCLRRAPFTPKYSVWPDFLCGYEQPTCTRH</sequence>
<keyword evidence="3 6" id="KW-1015">Disulfide bond</keyword>
<reference evidence="10" key="2">
    <citation type="submission" date="2025-08" db="UniProtKB">
        <authorList>
            <consortium name="Ensembl"/>
        </authorList>
    </citation>
    <scope>IDENTIFICATION</scope>
</reference>
<keyword evidence="5" id="KW-0479">Metal-binding</keyword>
<feature type="binding site" evidence="5">
    <location>
        <position position="139"/>
    </location>
    <ligand>
        <name>Ca(2+)</name>
        <dbReference type="ChEBI" id="CHEBI:29108"/>
    </ligand>
</feature>
<dbReference type="PANTHER" id="PTHR11716">
    <property type="entry name" value="PHOSPHOLIPASE A2 FAMILY MEMBER"/>
    <property type="match status" value="1"/>
</dbReference>
<dbReference type="GeneTree" id="ENSGT00940000157803"/>
<evidence type="ECO:0000256" key="2">
    <source>
        <dbReference type="ARBA" id="ARBA00022525"/>
    </source>
</evidence>
<evidence type="ECO:0000256" key="3">
    <source>
        <dbReference type="ARBA" id="ARBA00023157"/>
    </source>
</evidence>
<dbReference type="SUPFAM" id="SSF48619">
    <property type="entry name" value="Phospholipase A2, PLA2"/>
    <property type="match status" value="1"/>
</dbReference>
<feature type="active site" evidence="4">
    <location>
        <position position="159"/>
    </location>
</feature>
<keyword evidence="8" id="KW-0378">Hydrolase</keyword>
<feature type="disulfide bond" evidence="6">
    <location>
        <begin position="140"/>
        <end position="156"/>
    </location>
</feature>
<dbReference type="FunFam" id="1.20.90.10:FF:000001">
    <property type="entry name" value="Basic phospholipase A2 homolog"/>
    <property type="match status" value="1"/>
</dbReference>
<evidence type="ECO:0000259" key="9">
    <source>
        <dbReference type="SMART" id="SM00085"/>
    </source>
</evidence>
<feature type="disulfide bond" evidence="6">
    <location>
        <begin position="155"/>
        <end position="210"/>
    </location>
</feature>
<feature type="disulfide bond" evidence="6">
    <location>
        <begin position="161"/>
        <end position="235"/>
    </location>
</feature>
<protein>
    <recommendedName>
        <fullName evidence="8">Phospholipase A2</fullName>
        <ecNumber evidence="8">3.1.1.4</ecNumber>
    </recommendedName>
</protein>
<name>A0AAZ3Q3J7_ONCTS</name>
<gene>
    <name evidence="10" type="primary">LOC112239756</name>
</gene>
<evidence type="ECO:0000313" key="10">
    <source>
        <dbReference type="Ensembl" id="ENSOTSP00005122574.1"/>
    </source>
</evidence>
<feature type="disulfide bond" evidence="6">
    <location>
        <begin position="138"/>
        <end position="228"/>
    </location>
</feature>
<evidence type="ECO:0000313" key="11">
    <source>
        <dbReference type="Proteomes" id="UP000694402"/>
    </source>
</evidence>
<dbReference type="Gene3D" id="1.20.90.10">
    <property type="entry name" value="Phospholipase A2 domain"/>
    <property type="match status" value="1"/>
</dbReference>
<keyword evidence="2 8" id="KW-0964">Secreted</keyword>